<name>A0ACC5ZHG5_9TELE</name>
<keyword evidence="2" id="KW-1185">Reference proteome</keyword>
<sequence>MCTVYGDRHYRTFDGLLFDYIGDCKVYLLKSSANVTMSVTAENVDCFESGVICRKSLFISIGQSIIVFDDDSGKPNPSSVIDRQNVHILNAGYFTIIHLTQYEISVLWDRKTTIHIQAGPQWQGKLSGLCGNFDLKTVNEMKTPDNMDLSTSQEFGNSWTAAEASHT</sequence>
<accession>A0ACC5ZHG5</accession>
<evidence type="ECO:0000313" key="1">
    <source>
        <dbReference type="EMBL" id="MCJ8747471.1"/>
    </source>
</evidence>
<reference evidence="1" key="1">
    <citation type="submission" date="2020-02" db="EMBL/GenBank/DDBJ databases">
        <title>Genome sequencing of the panga catfish, Pangasius djambal.</title>
        <authorList>
            <person name="Wen M."/>
            <person name="Zahm M."/>
            <person name="Roques C."/>
            <person name="Cabau C."/>
            <person name="Klopp C."/>
            <person name="Donnadieu C."/>
            <person name="Jouanno E."/>
            <person name="Avarre J.-C."/>
            <person name="Campet M."/>
            <person name="Ha T."/>
            <person name="Dugue R."/>
            <person name="Lampietro C."/>
            <person name="Louis A."/>
            <person name="Herpin A."/>
            <person name="Echchiki A."/>
            <person name="Berthelot C."/>
            <person name="Parey E."/>
            <person name="Roest-Crollius H."/>
            <person name="Braasch I."/>
            <person name="Postlethwait J.H."/>
            <person name="Bobe J."/>
            <person name="Montfort J."/>
            <person name="Bouchez O."/>
            <person name="Begum T."/>
            <person name="Schartl M."/>
            <person name="Gustiano R."/>
            <person name="Guiguen Y."/>
        </authorList>
    </citation>
    <scope>NUCLEOTIDE SEQUENCE</scope>
    <source>
        <strain evidence="1">Pdj_M5554</strain>
    </source>
</reference>
<dbReference type="EMBL" id="CM040999">
    <property type="protein sequence ID" value="MCJ8747471.1"/>
    <property type="molecule type" value="Genomic_DNA"/>
</dbReference>
<proteinExistence type="predicted"/>
<protein>
    <submittedName>
        <fullName evidence="1">Uncharacterized protein</fullName>
    </submittedName>
</protein>
<comment type="caution">
    <text evidence="1">The sequence shown here is derived from an EMBL/GenBank/DDBJ whole genome shotgun (WGS) entry which is preliminary data.</text>
</comment>
<gene>
    <name evidence="1" type="ORF">PDJAM_G00153870</name>
</gene>
<evidence type="ECO:0000313" key="2">
    <source>
        <dbReference type="Proteomes" id="UP000830395"/>
    </source>
</evidence>
<dbReference type="Proteomes" id="UP000830395">
    <property type="component" value="Chromosome 25"/>
</dbReference>
<organism evidence="1 2">
    <name type="scientific">Pangasius djambal</name>
    <dbReference type="NCBI Taxonomy" id="1691987"/>
    <lineage>
        <taxon>Eukaryota</taxon>
        <taxon>Metazoa</taxon>
        <taxon>Chordata</taxon>
        <taxon>Craniata</taxon>
        <taxon>Vertebrata</taxon>
        <taxon>Euteleostomi</taxon>
        <taxon>Actinopterygii</taxon>
        <taxon>Neopterygii</taxon>
        <taxon>Teleostei</taxon>
        <taxon>Ostariophysi</taxon>
        <taxon>Siluriformes</taxon>
        <taxon>Pangasiidae</taxon>
        <taxon>Pangasius</taxon>
    </lineage>
</organism>